<evidence type="ECO:0000313" key="2">
    <source>
        <dbReference type="Proteomes" id="UP000261500"/>
    </source>
</evidence>
<dbReference type="Proteomes" id="UP000261500">
    <property type="component" value="Unplaced"/>
</dbReference>
<dbReference type="Ensembl" id="ENSPLAT00000005105.1">
    <property type="protein sequence ID" value="ENSPLAP00000007117.1"/>
    <property type="gene ID" value="ENSPLAG00000009392.1"/>
</dbReference>
<evidence type="ECO:0000313" key="1">
    <source>
        <dbReference type="Ensembl" id="ENSPLAP00000007117.1"/>
    </source>
</evidence>
<reference evidence="1" key="2">
    <citation type="submission" date="2025-09" db="UniProtKB">
        <authorList>
            <consortium name="Ensembl"/>
        </authorList>
    </citation>
    <scope>IDENTIFICATION</scope>
</reference>
<dbReference type="AlphaFoldDB" id="A0A3B3U3D5"/>
<dbReference type="STRING" id="48699.ENSPLAP00000007117"/>
<name>A0A3B3U3D5_9TELE</name>
<dbReference type="InterPro" id="IPR036188">
    <property type="entry name" value="FAD/NAD-bd_sf"/>
</dbReference>
<dbReference type="GeneTree" id="ENSGT00940000178439"/>
<keyword evidence="2" id="KW-1185">Reference proteome</keyword>
<organism evidence="1 2">
    <name type="scientific">Poecilia latipinna</name>
    <name type="common">sailfin molly</name>
    <dbReference type="NCBI Taxonomy" id="48699"/>
    <lineage>
        <taxon>Eukaryota</taxon>
        <taxon>Metazoa</taxon>
        <taxon>Chordata</taxon>
        <taxon>Craniata</taxon>
        <taxon>Vertebrata</taxon>
        <taxon>Euteleostomi</taxon>
        <taxon>Actinopterygii</taxon>
        <taxon>Neopterygii</taxon>
        <taxon>Teleostei</taxon>
        <taxon>Neoteleostei</taxon>
        <taxon>Acanthomorphata</taxon>
        <taxon>Ovalentaria</taxon>
        <taxon>Atherinomorphae</taxon>
        <taxon>Cyprinodontiformes</taxon>
        <taxon>Poeciliidae</taxon>
        <taxon>Poeciliinae</taxon>
        <taxon>Poecilia</taxon>
    </lineage>
</organism>
<reference evidence="1" key="1">
    <citation type="submission" date="2025-08" db="UniProtKB">
        <authorList>
            <consortium name="Ensembl"/>
        </authorList>
    </citation>
    <scope>IDENTIFICATION</scope>
</reference>
<dbReference type="Gene3D" id="3.50.50.60">
    <property type="entry name" value="FAD/NAD(P)-binding domain"/>
    <property type="match status" value="1"/>
</dbReference>
<sequence>MTALSCFKDHSSQADNPPPLFLLRVWKLKQNGAVGGFLQPDSLLARATEAVRRHLGHCVAPSWRLYTSVSPRTLSENTMRAFIKNNNLLLSLIGSAYDGVSVNDVIFSGRTAVAELLGDGA</sequence>
<proteinExistence type="predicted"/>
<protein>
    <submittedName>
        <fullName evidence="1">Protoporphyrinogen oxidase-like</fullName>
    </submittedName>
</protein>
<accession>A0A3B3U3D5</accession>